<feature type="region of interest" description="Disordered" evidence="1">
    <location>
        <begin position="16"/>
        <end position="104"/>
    </location>
</feature>
<dbReference type="STRING" id="1081108.A0A162KA49"/>
<evidence type="ECO:0000256" key="1">
    <source>
        <dbReference type="SAM" id="MobiDB-lite"/>
    </source>
</evidence>
<proteinExistence type="predicted"/>
<dbReference type="EMBL" id="AZHF01000002">
    <property type="protein sequence ID" value="OAA79083.1"/>
    <property type="molecule type" value="Genomic_DNA"/>
</dbReference>
<protein>
    <submittedName>
        <fullName evidence="2">Uncharacterized protein</fullName>
    </submittedName>
</protein>
<dbReference type="OrthoDB" id="4870698at2759"/>
<feature type="region of interest" description="Disordered" evidence="1">
    <location>
        <begin position="118"/>
        <end position="159"/>
    </location>
</feature>
<gene>
    <name evidence="2" type="ORF">LEL_02569</name>
</gene>
<feature type="compositionally biased region" description="Low complexity" evidence="1">
    <location>
        <begin position="29"/>
        <end position="44"/>
    </location>
</feature>
<name>A0A162KA49_CORDF</name>
<feature type="compositionally biased region" description="Low complexity" evidence="1">
    <location>
        <begin position="50"/>
        <end position="68"/>
    </location>
</feature>
<reference evidence="2 3" key="1">
    <citation type="journal article" date="2016" name="Genome Biol. Evol.">
        <title>Divergent and convergent evolution of fungal pathogenicity.</title>
        <authorList>
            <person name="Shang Y."/>
            <person name="Xiao G."/>
            <person name="Zheng P."/>
            <person name="Cen K."/>
            <person name="Zhan S."/>
            <person name="Wang C."/>
        </authorList>
    </citation>
    <scope>NUCLEOTIDE SEQUENCE [LARGE SCALE GENOMIC DNA]</scope>
    <source>
        <strain evidence="2 3">RCEF 1005</strain>
    </source>
</reference>
<dbReference type="Proteomes" id="UP000076881">
    <property type="component" value="Unassembled WGS sequence"/>
</dbReference>
<dbReference type="AlphaFoldDB" id="A0A162KA49"/>
<sequence>MAPADINLSQTRRWLAKLHTTDLPPPPSASSESSMHSSSGSADDGSSRAISPSTSGIGSNTNSPTTTSPLTEARARSLQRLCEISSGDARNAEAVSASGANKRYAPGNINYIRTEPSRGCSVASAGEEGQGASSVSPTKRGSSWARRKSSGQSLEELEGGSSLRRFSLSKFKLHW</sequence>
<organism evidence="2 3">
    <name type="scientific">Akanthomyces lecanii RCEF 1005</name>
    <dbReference type="NCBI Taxonomy" id="1081108"/>
    <lineage>
        <taxon>Eukaryota</taxon>
        <taxon>Fungi</taxon>
        <taxon>Dikarya</taxon>
        <taxon>Ascomycota</taxon>
        <taxon>Pezizomycotina</taxon>
        <taxon>Sordariomycetes</taxon>
        <taxon>Hypocreomycetidae</taxon>
        <taxon>Hypocreales</taxon>
        <taxon>Cordycipitaceae</taxon>
        <taxon>Akanthomyces</taxon>
        <taxon>Cordyceps confragosa</taxon>
    </lineage>
</organism>
<evidence type="ECO:0000313" key="2">
    <source>
        <dbReference type="EMBL" id="OAA79083.1"/>
    </source>
</evidence>
<accession>A0A162KA49</accession>
<comment type="caution">
    <text evidence="2">The sequence shown here is derived from an EMBL/GenBank/DDBJ whole genome shotgun (WGS) entry which is preliminary data.</text>
</comment>
<feature type="compositionally biased region" description="Polar residues" evidence="1">
    <location>
        <begin position="131"/>
        <end position="141"/>
    </location>
</feature>
<keyword evidence="3" id="KW-1185">Reference proteome</keyword>
<evidence type="ECO:0000313" key="3">
    <source>
        <dbReference type="Proteomes" id="UP000076881"/>
    </source>
</evidence>